<feature type="region of interest" description="Disordered" evidence="5">
    <location>
        <begin position="344"/>
        <end position="374"/>
    </location>
</feature>
<comment type="caution">
    <text evidence="7">The sequence shown here is derived from an EMBL/GenBank/DDBJ whole genome shotgun (WGS) entry which is preliminary data.</text>
</comment>
<evidence type="ECO:0000313" key="7">
    <source>
        <dbReference type="EMBL" id="ORZ18816.1"/>
    </source>
</evidence>
<dbReference type="Gene3D" id="3.30.40.10">
    <property type="entry name" value="Zinc/RING finger domain, C3HC4 (zinc finger)"/>
    <property type="match status" value="1"/>
</dbReference>
<evidence type="ECO:0000256" key="1">
    <source>
        <dbReference type="ARBA" id="ARBA00022723"/>
    </source>
</evidence>
<keyword evidence="3" id="KW-0862">Zinc</keyword>
<name>A0A1X2IM15_9FUNG</name>
<dbReference type="GO" id="GO:0008270">
    <property type="term" value="F:zinc ion binding"/>
    <property type="evidence" value="ECO:0007669"/>
    <property type="project" value="UniProtKB-KW"/>
</dbReference>
<feature type="compositionally biased region" description="Basic and acidic residues" evidence="5">
    <location>
        <begin position="540"/>
        <end position="554"/>
    </location>
</feature>
<feature type="region of interest" description="Disordered" evidence="5">
    <location>
        <begin position="475"/>
        <end position="554"/>
    </location>
</feature>
<dbReference type="InterPro" id="IPR001965">
    <property type="entry name" value="Znf_PHD"/>
</dbReference>
<dbReference type="Proteomes" id="UP000193560">
    <property type="component" value="Unassembled WGS sequence"/>
</dbReference>
<dbReference type="OrthoDB" id="5863171at2759"/>
<proteinExistence type="predicted"/>
<protein>
    <recommendedName>
        <fullName evidence="6">PHD-type domain-containing protein</fullName>
    </recommendedName>
</protein>
<evidence type="ECO:0000256" key="3">
    <source>
        <dbReference type="ARBA" id="ARBA00022833"/>
    </source>
</evidence>
<dbReference type="AlphaFoldDB" id="A0A1X2IM15"/>
<dbReference type="PROSITE" id="PS50016">
    <property type="entry name" value="ZF_PHD_2"/>
    <property type="match status" value="1"/>
</dbReference>
<evidence type="ECO:0000313" key="8">
    <source>
        <dbReference type="Proteomes" id="UP000193560"/>
    </source>
</evidence>
<feature type="compositionally biased region" description="Polar residues" evidence="5">
    <location>
        <begin position="526"/>
        <end position="535"/>
    </location>
</feature>
<gene>
    <name evidence="7" type="ORF">BCR42DRAFT_449956</name>
</gene>
<feature type="domain" description="PHD-type" evidence="6">
    <location>
        <begin position="411"/>
        <end position="466"/>
    </location>
</feature>
<reference evidence="7 8" key="1">
    <citation type="submission" date="2016-07" db="EMBL/GenBank/DDBJ databases">
        <title>Pervasive Adenine N6-methylation of Active Genes in Fungi.</title>
        <authorList>
            <consortium name="DOE Joint Genome Institute"/>
            <person name="Mondo S.J."/>
            <person name="Dannebaum R.O."/>
            <person name="Kuo R.C."/>
            <person name="Labutti K."/>
            <person name="Haridas S."/>
            <person name="Kuo A."/>
            <person name="Salamov A."/>
            <person name="Ahrendt S.R."/>
            <person name="Lipzen A."/>
            <person name="Sullivan W."/>
            <person name="Andreopoulos W.B."/>
            <person name="Clum A."/>
            <person name="Lindquist E."/>
            <person name="Daum C."/>
            <person name="Ramamoorthy G.K."/>
            <person name="Gryganskyi A."/>
            <person name="Culley D."/>
            <person name="Magnuson J.K."/>
            <person name="James T.Y."/>
            <person name="O'Malley M.A."/>
            <person name="Stajich J.E."/>
            <person name="Spatafora J.W."/>
            <person name="Visel A."/>
            <person name="Grigoriev I.V."/>
        </authorList>
    </citation>
    <scope>NUCLEOTIDE SEQUENCE [LARGE SCALE GENOMIC DNA]</scope>
    <source>
        <strain evidence="7 8">NRRL 1336</strain>
    </source>
</reference>
<evidence type="ECO:0000256" key="2">
    <source>
        <dbReference type="ARBA" id="ARBA00022771"/>
    </source>
</evidence>
<keyword evidence="1" id="KW-0479">Metal-binding</keyword>
<evidence type="ECO:0000259" key="6">
    <source>
        <dbReference type="PROSITE" id="PS50016"/>
    </source>
</evidence>
<keyword evidence="8" id="KW-1185">Reference proteome</keyword>
<dbReference type="SUPFAM" id="SSF57903">
    <property type="entry name" value="FYVE/PHD zinc finger"/>
    <property type="match status" value="1"/>
</dbReference>
<evidence type="ECO:0000256" key="5">
    <source>
        <dbReference type="SAM" id="MobiDB-lite"/>
    </source>
</evidence>
<accession>A0A1X2IM15</accession>
<evidence type="ECO:0000256" key="4">
    <source>
        <dbReference type="PROSITE-ProRule" id="PRU00146"/>
    </source>
</evidence>
<dbReference type="InterPro" id="IPR011011">
    <property type="entry name" value="Znf_FYVE_PHD"/>
</dbReference>
<organism evidence="7 8">
    <name type="scientific">Absidia repens</name>
    <dbReference type="NCBI Taxonomy" id="90262"/>
    <lineage>
        <taxon>Eukaryota</taxon>
        <taxon>Fungi</taxon>
        <taxon>Fungi incertae sedis</taxon>
        <taxon>Mucoromycota</taxon>
        <taxon>Mucoromycotina</taxon>
        <taxon>Mucoromycetes</taxon>
        <taxon>Mucorales</taxon>
        <taxon>Cunninghamellaceae</taxon>
        <taxon>Absidia</taxon>
    </lineage>
</organism>
<sequence>MDGLLVKNIPRLLLARILVQLYIIPQQLINSPQFDLLAVLVAGFRDYGNGSDLDGFLSFCAQQAFQCLETIPSTNDTTVLTPATWLWRDHTLCSLNDWDRIDQEQLEQQDSQNRRDTTKDNATNMVGLRLQLASEKIRPQIELVRYGKKVANLHDERFTCVYEGQYISLENILNGALEYMSNRRQSATESSSSTTTTVNHTDAQSISALLKQRMEQLAEERKEYERKSAGRSETDFVLMGALMVKSDTTQSTGAIEDDWYLYLRDYTADVSGSNWRIIKGTIVTNGEIEMRISSHQVLADLRGVNVKNNQGLECVPSPASDNYRPVYLFYCNNDIISRSAHNTLETNSAPSSSENTQHNYNKATRSSNVEQNKEQSITFEDYSFENDGDDGNNMEYVIQDGDDDDDDDIAMEMCKHCGIPESIDDINTIFFCDECNLGVHQLCEQPPIAMFEMNIDPWYCRDCCARKGLPLPTPPHYMTPVSEKTSSSTQQHQPEPLPLPSTTIPIMPKHEAGSLQSPTPVAGNELTPTNGTEPYSINGHETDEHAVKKRKLDD</sequence>
<dbReference type="STRING" id="90262.A0A1X2IM15"/>
<feature type="compositionally biased region" description="Polar residues" evidence="5">
    <location>
        <begin position="482"/>
        <end position="493"/>
    </location>
</feature>
<dbReference type="SMART" id="SM00249">
    <property type="entry name" value="PHD"/>
    <property type="match status" value="1"/>
</dbReference>
<dbReference type="EMBL" id="MCGE01000008">
    <property type="protein sequence ID" value="ORZ18816.1"/>
    <property type="molecule type" value="Genomic_DNA"/>
</dbReference>
<keyword evidence="2 4" id="KW-0863">Zinc-finger</keyword>
<dbReference type="Pfam" id="PF00628">
    <property type="entry name" value="PHD"/>
    <property type="match status" value="1"/>
</dbReference>
<dbReference type="InterPro" id="IPR013083">
    <property type="entry name" value="Znf_RING/FYVE/PHD"/>
</dbReference>
<dbReference type="InterPro" id="IPR019787">
    <property type="entry name" value="Znf_PHD-finger"/>
</dbReference>